<name>A0A4Y9QWM0_9MICO</name>
<organism evidence="2 3">
    <name type="scientific">Orlajensenia leifsoniae</name>
    <dbReference type="NCBI Taxonomy" id="2561933"/>
    <lineage>
        <taxon>Bacteria</taxon>
        <taxon>Bacillati</taxon>
        <taxon>Actinomycetota</taxon>
        <taxon>Actinomycetes</taxon>
        <taxon>Micrococcales</taxon>
        <taxon>Microbacteriaceae</taxon>
        <taxon>Orlajensenia</taxon>
    </lineage>
</organism>
<gene>
    <name evidence="2" type="ORF">E4M00_14955</name>
</gene>
<dbReference type="RefSeq" id="WP_135121288.1">
    <property type="nucleotide sequence ID" value="NZ_SPQZ01000006.1"/>
</dbReference>
<keyword evidence="3" id="KW-1185">Reference proteome</keyword>
<sequence length="69" mass="7039">MGARDERMPRTISPAAVVGVLCVATSVIAAIAGIAIVMTGTKIAFLLVLAAFPVFVTGIGALAVDARRR</sequence>
<dbReference type="EMBL" id="SPQZ01000006">
    <property type="protein sequence ID" value="TFV95345.1"/>
    <property type="molecule type" value="Genomic_DNA"/>
</dbReference>
<evidence type="ECO:0000256" key="1">
    <source>
        <dbReference type="SAM" id="Phobius"/>
    </source>
</evidence>
<keyword evidence="1" id="KW-0472">Membrane</keyword>
<feature type="transmembrane region" description="Helical" evidence="1">
    <location>
        <begin position="43"/>
        <end position="64"/>
    </location>
</feature>
<accession>A0A4Y9QWM0</accession>
<evidence type="ECO:0000313" key="2">
    <source>
        <dbReference type="EMBL" id="TFV95345.1"/>
    </source>
</evidence>
<keyword evidence="1" id="KW-1133">Transmembrane helix</keyword>
<comment type="caution">
    <text evidence="2">The sequence shown here is derived from an EMBL/GenBank/DDBJ whole genome shotgun (WGS) entry which is preliminary data.</text>
</comment>
<dbReference type="Proteomes" id="UP000298127">
    <property type="component" value="Unassembled WGS sequence"/>
</dbReference>
<keyword evidence="1" id="KW-0812">Transmembrane</keyword>
<proteinExistence type="predicted"/>
<evidence type="ECO:0000313" key="3">
    <source>
        <dbReference type="Proteomes" id="UP000298127"/>
    </source>
</evidence>
<reference evidence="2 3" key="1">
    <citation type="journal article" date="2018" name="J. Microbiol.">
        <title>Leifsonia flava sp. nov., a novel actinobacterium isolated from the rhizosphere of Aquilegia viridiflora.</title>
        <authorList>
            <person name="Cai Y."/>
            <person name="Tao W.Z."/>
            <person name="Ma Y.J."/>
            <person name="Cheng J."/>
            <person name="Zhang M.Y."/>
            <person name="Zhang Y.X."/>
        </authorList>
    </citation>
    <scope>NUCLEOTIDE SEQUENCE [LARGE SCALE GENOMIC DNA]</scope>
    <source>
        <strain evidence="2 3">SYP-B2174</strain>
    </source>
</reference>
<feature type="transmembrane region" description="Helical" evidence="1">
    <location>
        <begin position="12"/>
        <end position="37"/>
    </location>
</feature>
<protein>
    <submittedName>
        <fullName evidence="2">Uncharacterized protein</fullName>
    </submittedName>
</protein>
<dbReference type="AlphaFoldDB" id="A0A4Y9QWM0"/>